<protein>
    <submittedName>
        <fullName evidence="2">DUF2752 domain-containing protein</fullName>
    </submittedName>
</protein>
<feature type="transmembrane region" description="Helical" evidence="1">
    <location>
        <begin position="123"/>
        <end position="143"/>
    </location>
</feature>
<keyword evidence="3" id="KW-1185">Reference proteome</keyword>
<accession>A0ABT3L562</accession>
<name>A0ABT3L562_9CYAN</name>
<organism evidence="2 3">
    <name type="scientific">Spirulina subsalsa FACHB-351</name>
    <dbReference type="NCBI Taxonomy" id="234711"/>
    <lineage>
        <taxon>Bacteria</taxon>
        <taxon>Bacillati</taxon>
        <taxon>Cyanobacteriota</taxon>
        <taxon>Cyanophyceae</taxon>
        <taxon>Spirulinales</taxon>
        <taxon>Spirulinaceae</taxon>
        <taxon>Spirulina</taxon>
    </lineage>
</organism>
<feature type="transmembrane region" description="Helical" evidence="1">
    <location>
        <begin position="80"/>
        <end position="103"/>
    </location>
</feature>
<comment type="caution">
    <text evidence="2">The sequence shown here is derived from an EMBL/GenBank/DDBJ whole genome shotgun (WGS) entry which is preliminary data.</text>
</comment>
<dbReference type="InterPro" id="IPR021215">
    <property type="entry name" value="DUF2752"/>
</dbReference>
<gene>
    <name evidence="2" type="ORF">K4A83_10220</name>
</gene>
<evidence type="ECO:0000313" key="2">
    <source>
        <dbReference type="EMBL" id="MCW6036636.1"/>
    </source>
</evidence>
<evidence type="ECO:0000256" key="1">
    <source>
        <dbReference type="SAM" id="Phobius"/>
    </source>
</evidence>
<dbReference type="RefSeq" id="WP_265264425.1">
    <property type="nucleotide sequence ID" value="NZ_JAIHOM010000042.1"/>
</dbReference>
<dbReference type="Proteomes" id="UP001526426">
    <property type="component" value="Unassembled WGS sequence"/>
</dbReference>
<keyword evidence="1" id="KW-0812">Transmembrane</keyword>
<reference evidence="2 3" key="1">
    <citation type="submission" date="2021-08" db="EMBL/GenBank/DDBJ databases">
        <title>Draft genome sequence of Spirulina subsalsa with high tolerance to salinity and hype-accumulation of phycocyanin.</title>
        <authorList>
            <person name="Pei H."/>
            <person name="Jiang L."/>
        </authorList>
    </citation>
    <scope>NUCLEOTIDE SEQUENCE [LARGE SCALE GENOMIC DNA]</scope>
    <source>
        <strain evidence="2 3">FACHB-351</strain>
    </source>
</reference>
<dbReference type="Pfam" id="PF10825">
    <property type="entry name" value="DUF2752"/>
    <property type="match status" value="1"/>
</dbReference>
<dbReference type="EMBL" id="JAIHOM010000042">
    <property type="protein sequence ID" value="MCW6036636.1"/>
    <property type="molecule type" value="Genomic_DNA"/>
</dbReference>
<proteinExistence type="predicted"/>
<sequence>MISFHFDPSPLSSTEKGDRILKLSVVSSPILGAYFFSHVDLSSPFACPLREFTGIPCPGCGLTRSLMAIAQGHLYQSLSYHILGVFLFVFLVLALLYFSTELIKGHPLKISLSGPLRRHKPPFLPFLGLFLLSYYLTRLALLWQSDQLLPALLNSPLGQYF</sequence>
<keyword evidence="1" id="KW-0472">Membrane</keyword>
<keyword evidence="1" id="KW-1133">Transmembrane helix</keyword>
<evidence type="ECO:0000313" key="3">
    <source>
        <dbReference type="Proteomes" id="UP001526426"/>
    </source>
</evidence>